<evidence type="ECO:0000256" key="10">
    <source>
        <dbReference type="PROSITE-ProRule" id="PRU01360"/>
    </source>
</evidence>
<keyword evidence="5 12" id="KW-0732">Signal</keyword>
<dbReference type="PROSITE" id="PS52016">
    <property type="entry name" value="TONB_DEPENDENT_REC_3"/>
    <property type="match status" value="1"/>
</dbReference>
<dbReference type="PANTHER" id="PTHR30069:SF29">
    <property type="entry name" value="HEMOGLOBIN AND HEMOGLOBIN-HAPTOGLOBIN-BINDING PROTEIN 1-RELATED"/>
    <property type="match status" value="1"/>
</dbReference>
<evidence type="ECO:0000256" key="12">
    <source>
        <dbReference type="SAM" id="SignalP"/>
    </source>
</evidence>
<evidence type="ECO:0000256" key="4">
    <source>
        <dbReference type="ARBA" id="ARBA00022692"/>
    </source>
</evidence>
<evidence type="ECO:0000256" key="7">
    <source>
        <dbReference type="ARBA" id="ARBA00023136"/>
    </source>
</evidence>
<evidence type="ECO:0000256" key="11">
    <source>
        <dbReference type="RuleBase" id="RU003357"/>
    </source>
</evidence>
<feature type="chain" id="PRO_5019429788" evidence="12">
    <location>
        <begin position="21"/>
        <end position="627"/>
    </location>
</feature>
<sequence length="627" mass="69137">MIKKQILTISFLATTFVGVAGEVDQVVNDTVRLNEVVVTGTMTEVNRKFLPMTVTSLDKQELQGRYTNSVLTVLSEQVPGMFVTGRGVIGYGVANGAAGGMSIRGIGGSPNTQVLVLIDGHPQYMGMMGHPLPDVYESAMAEKIEVVRGPASVLYGSNAMAGVVNIVTKKQQQDGVHTYGRAMYGSYNTFSAEAHNAFRRKGFSSFVSLNYNRTDGHRENSEFDQYGGYAKLGYEFSSHWNVFADVNVTHYNAANPGLVSAPMIDNDAEITRGMTSFALSNSYARTSGALKFFYNWGNHQINDGYTAGSNPQKELYHSTDNMLGLSLYQSYSFFTGNDIAVGIDYARYGGHAWNTPLAEGGKNSDILSSTYINDVAGYINFRQILAERLTLNAGLRLDYNDKSGKELIPQVGISYIVTPVTVLKAIVSKGFRNPTIREMYMFKPQNPNLKPESLMNYEVSVGQNFWDNALHFDLNLFYINGKDIIFTDTSTGSLVNRNINKVENYGIELATACQLNSHLGLNMNYSYLHMKYPVPAAPEHQLYLGGRYARSNWSVATGLQYINGLYTAMGSTTTENYLLWNVRVAYSPIKIVEIFVRGENLLGQNYEINSGFPMPGATVFGGISINI</sequence>
<evidence type="ECO:0000259" key="14">
    <source>
        <dbReference type="Pfam" id="PF07715"/>
    </source>
</evidence>
<keyword evidence="4 10" id="KW-0812">Transmembrane</keyword>
<dbReference type="Gene3D" id="2.170.130.10">
    <property type="entry name" value="TonB-dependent receptor, plug domain"/>
    <property type="match status" value="1"/>
</dbReference>
<evidence type="ECO:0000313" key="16">
    <source>
        <dbReference type="Proteomes" id="UP000284379"/>
    </source>
</evidence>
<evidence type="ECO:0000256" key="2">
    <source>
        <dbReference type="ARBA" id="ARBA00022448"/>
    </source>
</evidence>
<dbReference type="InterPro" id="IPR000531">
    <property type="entry name" value="Beta-barrel_TonB"/>
</dbReference>
<dbReference type="InterPro" id="IPR036942">
    <property type="entry name" value="Beta-barrel_TonB_sf"/>
</dbReference>
<dbReference type="GO" id="GO:0009279">
    <property type="term" value="C:cell outer membrane"/>
    <property type="evidence" value="ECO:0007669"/>
    <property type="project" value="UniProtKB-SubCell"/>
</dbReference>
<keyword evidence="6 11" id="KW-0798">TonB box</keyword>
<name>A0A413VGZ9_9BACE</name>
<organism evidence="15 16">
    <name type="scientific">Bacteroides nordii</name>
    <dbReference type="NCBI Taxonomy" id="291645"/>
    <lineage>
        <taxon>Bacteria</taxon>
        <taxon>Pseudomonadati</taxon>
        <taxon>Bacteroidota</taxon>
        <taxon>Bacteroidia</taxon>
        <taxon>Bacteroidales</taxon>
        <taxon>Bacteroidaceae</taxon>
        <taxon>Bacteroides</taxon>
    </lineage>
</organism>
<dbReference type="SUPFAM" id="SSF56935">
    <property type="entry name" value="Porins"/>
    <property type="match status" value="1"/>
</dbReference>
<reference evidence="15 16" key="1">
    <citation type="submission" date="2018-08" db="EMBL/GenBank/DDBJ databases">
        <title>A genome reference for cultivated species of the human gut microbiota.</title>
        <authorList>
            <person name="Zou Y."/>
            <person name="Xue W."/>
            <person name="Luo G."/>
        </authorList>
    </citation>
    <scope>NUCLEOTIDE SEQUENCE [LARGE SCALE GENOMIC DNA]</scope>
    <source>
        <strain evidence="15 16">AM40-30BH</strain>
    </source>
</reference>
<evidence type="ECO:0000256" key="6">
    <source>
        <dbReference type="ARBA" id="ARBA00023077"/>
    </source>
</evidence>
<evidence type="ECO:0000259" key="13">
    <source>
        <dbReference type="Pfam" id="PF00593"/>
    </source>
</evidence>
<dbReference type="EMBL" id="QSGO01000017">
    <property type="protein sequence ID" value="RHB32897.1"/>
    <property type="molecule type" value="Genomic_DNA"/>
</dbReference>
<dbReference type="AlphaFoldDB" id="A0A413VGZ9"/>
<protein>
    <submittedName>
        <fullName evidence="15">TonB-dependent receptor</fullName>
    </submittedName>
</protein>
<gene>
    <name evidence="15" type="ORF">DW888_16380</name>
</gene>
<evidence type="ECO:0000256" key="5">
    <source>
        <dbReference type="ARBA" id="ARBA00022729"/>
    </source>
</evidence>
<evidence type="ECO:0000256" key="1">
    <source>
        <dbReference type="ARBA" id="ARBA00004571"/>
    </source>
</evidence>
<dbReference type="InterPro" id="IPR012910">
    <property type="entry name" value="Plug_dom"/>
</dbReference>
<comment type="caution">
    <text evidence="15">The sequence shown here is derived from an EMBL/GenBank/DDBJ whole genome shotgun (WGS) entry which is preliminary data.</text>
</comment>
<accession>A0A413VGZ9</accession>
<dbReference type="Proteomes" id="UP000284379">
    <property type="component" value="Unassembled WGS sequence"/>
</dbReference>
<evidence type="ECO:0000256" key="8">
    <source>
        <dbReference type="ARBA" id="ARBA00023170"/>
    </source>
</evidence>
<dbReference type="InterPro" id="IPR037066">
    <property type="entry name" value="Plug_dom_sf"/>
</dbReference>
<dbReference type="Gene3D" id="2.40.170.20">
    <property type="entry name" value="TonB-dependent receptor, beta-barrel domain"/>
    <property type="match status" value="1"/>
</dbReference>
<feature type="domain" description="TonB-dependent receptor-like beta-barrel" evidence="13">
    <location>
        <begin position="275"/>
        <end position="601"/>
    </location>
</feature>
<comment type="similarity">
    <text evidence="10 11">Belongs to the TonB-dependent receptor family.</text>
</comment>
<keyword evidence="9 10" id="KW-0998">Cell outer membrane</keyword>
<proteinExistence type="inferred from homology"/>
<keyword evidence="8 15" id="KW-0675">Receptor</keyword>
<dbReference type="InterPro" id="IPR039426">
    <property type="entry name" value="TonB-dep_rcpt-like"/>
</dbReference>
<dbReference type="GO" id="GO:0015344">
    <property type="term" value="F:siderophore uptake transmembrane transporter activity"/>
    <property type="evidence" value="ECO:0007669"/>
    <property type="project" value="TreeGrafter"/>
</dbReference>
<evidence type="ECO:0000313" key="15">
    <source>
        <dbReference type="EMBL" id="RHB32897.1"/>
    </source>
</evidence>
<feature type="domain" description="TonB-dependent receptor plug" evidence="14">
    <location>
        <begin position="50"/>
        <end position="163"/>
    </location>
</feature>
<feature type="signal peptide" evidence="12">
    <location>
        <begin position="1"/>
        <end position="20"/>
    </location>
</feature>
<keyword evidence="7 10" id="KW-0472">Membrane</keyword>
<dbReference type="PANTHER" id="PTHR30069">
    <property type="entry name" value="TONB-DEPENDENT OUTER MEMBRANE RECEPTOR"/>
    <property type="match status" value="1"/>
</dbReference>
<dbReference type="CDD" id="cd01347">
    <property type="entry name" value="ligand_gated_channel"/>
    <property type="match status" value="1"/>
</dbReference>
<keyword evidence="3 10" id="KW-1134">Transmembrane beta strand</keyword>
<dbReference type="RefSeq" id="WP_122202015.1">
    <property type="nucleotide sequence ID" value="NZ_CABJFV010000017.1"/>
</dbReference>
<comment type="subcellular location">
    <subcellularLocation>
        <location evidence="1 10">Cell outer membrane</location>
        <topology evidence="1 10">Multi-pass membrane protein</topology>
    </subcellularLocation>
</comment>
<evidence type="ECO:0000256" key="9">
    <source>
        <dbReference type="ARBA" id="ARBA00023237"/>
    </source>
</evidence>
<evidence type="ECO:0000256" key="3">
    <source>
        <dbReference type="ARBA" id="ARBA00022452"/>
    </source>
</evidence>
<keyword evidence="2 10" id="KW-0813">Transport</keyword>
<dbReference type="GO" id="GO:0044718">
    <property type="term" value="P:siderophore transmembrane transport"/>
    <property type="evidence" value="ECO:0007669"/>
    <property type="project" value="TreeGrafter"/>
</dbReference>
<dbReference type="Pfam" id="PF07715">
    <property type="entry name" value="Plug"/>
    <property type="match status" value="1"/>
</dbReference>
<dbReference type="Pfam" id="PF00593">
    <property type="entry name" value="TonB_dep_Rec_b-barrel"/>
    <property type="match status" value="1"/>
</dbReference>